<keyword evidence="3" id="KW-1185">Reference proteome</keyword>
<proteinExistence type="predicted"/>
<gene>
    <name evidence="2" type="ORF">NA56DRAFT_463959</name>
</gene>
<evidence type="ECO:0000313" key="2">
    <source>
        <dbReference type="EMBL" id="PMD24965.1"/>
    </source>
</evidence>
<dbReference type="AlphaFoldDB" id="A0A2J6QFC7"/>
<feature type="compositionally biased region" description="Basic residues" evidence="1">
    <location>
        <begin position="358"/>
        <end position="368"/>
    </location>
</feature>
<evidence type="ECO:0000256" key="1">
    <source>
        <dbReference type="SAM" id="MobiDB-lite"/>
    </source>
</evidence>
<feature type="region of interest" description="Disordered" evidence="1">
    <location>
        <begin position="1"/>
        <end position="171"/>
    </location>
</feature>
<dbReference type="Proteomes" id="UP000235672">
    <property type="component" value="Unassembled WGS sequence"/>
</dbReference>
<feature type="compositionally biased region" description="Polar residues" evidence="1">
    <location>
        <begin position="50"/>
        <end position="59"/>
    </location>
</feature>
<sequence>MSGSKTAKEISTEKPYFPNLPKPKSQPAPQIDPALAAPKKKPAASGASSRFSQAKTAAPSTDVEANPSGPVKSGSKLHAQSEPSHPEHSDEPILVGSGSADRRFTMRNPYAPDFIPPPYYDPEDGNQDMGKGKGKERAVTPTGPATPTNAPRNPYESAHPNNPGDRPHNKWDAVSIHTAKCDKCGGHNRKVVQRCKSCNLQFCEPCLEQVLQDGKHFPATEPFNWTPTKLERSKRTNAATKRAKAKAAEAASASRTPKQAPPEPIQRQTGKNRAGARGRGPADDDDVEVEIPRRGHQHQRQGLEDDEYMESLPSKSKRTFNNYSDEEDRAQKKSKRAREYNAAYDEGDMDDNQEGMKKTRYGAVHHHPGNLEENFERSGHREDNDRTAQRLGSGPQGFSTFAAHYRSEHPEPAPRPSSQTRGRPAMSWDEALQAAWEKSQEKTREAEQVAQWTAVRNNPIFMKLLDEGRDDEVQRLLDAATALREMKESS</sequence>
<feature type="region of interest" description="Disordered" evidence="1">
    <location>
        <begin position="217"/>
        <end position="449"/>
    </location>
</feature>
<feature type="compositionally biased region" description="Basic and acidic residues" evidence="1">
    <location>
        <begin position="438"/>
        <end position="447"/>
    </location>
</feature>
<feature type="compositionally biased region" description="Basic and acidic residues" evidence="1">
    <location>
        <begin position="374"/>
        <end position="388"/>
    </location>
</feature>
<accession>A0A2J6QFC7</accession>
<dbReference type="OrthoDB" id="4755622at2759"/>
<evidence type="ECO:0000313" key="3">
    <source>
        <dbReference type="Proteomes" id="UP000235672"/>
    </source>
</evidence>
<dbReference type="EMBL" id="KZ613471">
    <property type="protein sequence ID" value="PMD24965.1"/>
    <property type="molecule type" value="Genomic_DNA"/>
</dbReference>
<feature type="compositionally biased region" description="Low complexity" evidence="1">
    <location>
        <begin position="140"/>
        <end position="154"/>
    </location>
</feature>
<organism evidence="2 3">
    <name type="scientific">Hyaloscypha hepaticicola</name>
    <dbReference type="NCBI Taxonomy" id="2082293"/>
    <lineage>
        <taxon>Eukaryota</taxon>
        <taxon>Fungi</taxon>
        <taxon>Dikarya</taxon>
        <taxon>Ascomycota</taxon>
        <taxon>Pezizomycotina</taxon>
        <taxon>Leotiomycetes</taxon>
        <taxon>Helotiales</taxon>
        <taxon>Hyaloscyphaceae</taxon>
        <taxon>Hyaloscypha</taxon>
    </lineage>
</organism>
<protein>
    <submittedName>
        <fullName evidence="2">Uncharacterized protein</fullName>
    </submittedName>
</protein>
<reference evidence="2 3" key="1">
    <citation type="submission" date="2016-05" db="EMBL/GenBank/DDBJ databases">
        <title>A degradative enzymes factory behind the ericoid mycorrhizal symbiosis.</title>
        <authorList>
            <consortium name="DOE Joint Genome Institute"/>
            <person name="Martino E."/>
            <person name="Morin E."/>
            <person name="Grelet G."/>
            <person name="Kuo A."/>
            <person name="Kohler A."/>
            <person name="Daghino S."/>
            <person name="Barry K."/>
            <person name="Choi C."/>
            <person name="Cichocki N."/>
            <person name="Clum A."/>
            <person name="Copeland A."/>
            <person name="Hainaut M."/>
            <person name="Haridas S."/>
            <person name="Labutti K."/>
            <person name="Lindquist E."/>
            <person name="Lipzen A."/>
            <person name="Khouja H.-R."/>
            <person name="Murat C."/>
            <person name="Ohm R."/>
            <person name="Olson A."/>
            <person name="Spatafora J."/>
            <person name="Veneault-Fourrey C."/>
            <person name="Henrissat B."/>
            <person name="Grigoriev I."/>
            <person name="Martin F."/>
            <person name="Perotto S."/>
        </authorList>
    </citation>
    <scope>NUCLEOTIDE SEQUENCE [LARGE SCALE GENOMIC DNA]</scope>
    <source>
        <strain evidence="2 3">UAMH 7357</strain>
    </source>
</reference>
<feature type="compositionally biased region" description="Basic and acidic residues" evidence="1">
    <location>
        <begin position="1"/>
        <end position="12"/>
    </location>
</feature>
<feature type="compositionally biased region" description="Low complexity" evidence="1">
    <location>
        <begin position="33"/>
        <end position="49"/>
    </location>
</feature>
<name>A0A2J6QFC7_9HELO</name>